<gene>
    <name evidence="5" type="ORF">GDO86_018582</name>
</gene>
<comment type="similarity">
    <text evidence="2">Belongs to the ATP11 family.</text>
</comment>
<proteinExistence type="inferred from homology"/>
<dbReference type="PANTHER" id="PTHR13126">
    <property type="entry name" value="CHAPERONE ATP11"/>
    <property type="match status" value="1"/>
</dbReference>
<evidence type="ECO:0000313" key="6">
    <source>
        <dbReference type="Proteomes" id="UP000812440"/>
    </source>
</evidence>
<evidence type="ECO:0000256" key="4">
    <source>
        <dbReference type="ARBA" id="ARBA00023128"/>
    </source>
</evidence>
<dbReference type="GO" id="GO:0005739">
    <property type="term" value="C:mitochondrion"/>
    <property type="evidence" value="ECO:0007669"/>
    <property type="project" value="UniProtKB-SubCell"/>
</dbReference>
<comment type="caution">
    <text evidence="5">The sequence shown here is derived from an EMBL/GenBank/DDBJ whole genome shotgun (WGS) entry which is preliminary data.</text>
</comment>
<evidence type="ECO:0000256" key="1">
    <source>
        <dbReference type="ARBA" id="ARBA00004173"/>
    </source>
</evidence>
<dbReference type="PANTHER" id="PTHR13126:SF0">
    <property type="entry name" value="ATP SYNTHASE MITOCHONDRIAL F1 COMPLEX ASSEMBLY FACTOR 1"/>
    <property type="match status" value="1"/>
</dbReference>
<dbReference type="EMBL" id="JAACNH010001673">
    <property type="protein sequence ID" value="KAG8430053.1"/>
    <property type="molecule type" value="Genomic_DNA"/>
</dbReference>
<name>A0A8T2IDW6_9PIPI</name>
<comment type="subcellular location">
    <subcellularLocation>
        <location evidence="1">Mitochondrion</location>
    </subcellularLocation>
</comment>
<dbReference type="InterPro" id="IPR010591">
    <property type="entry name" value="ATP11"/>
</dbReference>
<evidence type="ECO:0000256" key="2">
    <source>
        <dbReference type="ARBA" id="ARBA00009116"/>
    </source>
</evidence>
<dbReference type="OrthoDB" id="16535at2759"/>
<evidence type="ECO:0000313" key="5">
    <source>
        <dbReference type="EMBL" id="KAG8430053.1"/>
    </source>
</evidence>
<reference evidence="5" key="1">
    <citation type="thesis" date="2020" institute="ProQuest LLC" country="789 East Eisenhower Parkway, Ann Arbor, MI, USA">
        <title>Comparative Genomics and Chromosome Evolution.</title>
        <authorList>
            <person name="Mudd A.B."/>
        </authorList>
    </citation>
    <scope>NUCLEOTIDE SEQUENCE</scope>
    <source>
        <strain evidence="5">Female2</strain>
        <tissue evidence="5">Blood</tissue>
    </source>
</reference>
<accession>A0A8T2IDW6</accession>
<organism evidence="5 6">
    <name type="scientific">Hymenochirus boettgeri</name>
    <name type="common">Congo dwarf clawed frog</name>
    <dbReference type="NCBI Taxonomy" id="247094"/>
    <lineage>
        <taxon>Eukaryota</taxon>
        <taxon>Metazoa</taxon>
        <taxon>Chordata</taxon>
        <taxon>Craniata</taxon>
        <taxon>Vertebrata</taxon>
        <taxon>Euteleostomi</taxon>
        <taxon>Amphibia</taxon>
        <taxon>Batrachia</taxon>
        <taxon>Anura</taxon>
        <taxon>Pipoidea</taxon>
        <taxon>Pipidae</taxon>
        <taxon>Pipinae</taxon>
        <taxon>Hymenochirus</taxon>
    </lineage>
</organism>
<keyword evidence="6" id="KW-1185">Reference proteome</keyword>
<keyword evidence="4" id="KW-0496">Mitochondrion</keyword>
<protein>
    <submittedName>
        <fullName evidence="5">Uncharacterized protein</fullName>
    </submittedName>
</protein>
<dbReference type="AlphaFoldDB" id="A0A8T2IDW6"/>
<evidence type="ECO:0000256" key="3">
    <source>
        <dbReference type="ARBA" id="ARBA00022946"/>
    </source>
</evidence>
<dbReference type="GO" id="GO:0033615">
    <property type="term" value="P:mitochondrial proton-transporting ATP synthase complex assembly"/>
    <property type="evidence" value="ECO:0007669"/>
    <property type="project" value="TreeGrafter"/>
</dbReference>
<dbReference type="Proteomes" id="UP000812440">
    <property type="component" value="Unassembled WGS sequence"/>
</dbReference>
<sequence>MFPSVRYIEEKKGAKRSELKKQPVGYSKQADFAHTVEEKVGTGSSKEFTKNKNLDSVLNIKLIEDKSEMILKRFGKVFSTKDTIYAVIPKQGYEFFVGQWSGSQLHFTALINTRLQKQGHVLMKSEIDNKFLNVQEAQCLANQVQLFMAVIKQKY</sequence>
<keyword evidence="3" id="KW-0809">Transit peptide</keyword>